<keyword evidence="3" id="KW-1185">Reference proteome</keyword>
<dbReference type="AlphaFoldDB" id="A0A090V565"/>
<dbReference type="OrthoDB" id="6628599at2"/>
<dbReference type="Pfam" id="PF12582">
    <property type="entry name" value="DUF3757"/>
    <property type="match status" value="1"/>
</dbReference>
<name>A0A090V565_PSEVU</name>
<accession>A0A090V565</accession>
<evidence type="ECO:0000313" key="2">
    <source>
        <dbReference type="EMBL" id="GAL59941.1"/>
    </source>
</evidence>
<evidence type="ECO:0000313" key="3">
    <source>
        <dbReference type="Proteomes" id="UP000029462"/>
    </source>
</evidence>
<dbReference type="eggNOG" id="ENOG5032X4V">
    <property type="taxonomic scope" value="Bacteria"/>
</dbReference>
<comment type="caution">
    <text evidence="2">The sequence shown here is derived from an EMBL/GenBank/DDBJ whole genome shotgun (WGS) entry which is preliminary data.</text>
</comment>
<sequence>MKLSSFFLLPAMLIATAASASPLKQSDPVQMSCPTPESISYANHIYTAPVTLPGWEGSWNSQPHRQQNVERFVSSLYFAKEGVKEGVLVNCTYELANGNEIDLAYSRKGEEDTLSNLIVTIEGNANWTPESLSTTERFYDCDSSADTCWFKAIKTVYQ</sequence>
<keyword evidence="1" id="KW-0732">Signal</keyword>
<gene>
    <name evidence="2" type="ORF">EV102420_25_00530</name>
</gene>
<proteinExistence type="predicted"/>
<reference evidence="2 3" key="1">
    <citation type="submission" date="2014-09" db="EMBL/GenBank/DDBJ databases">
        <title>Whole genome shotgun sequence of Escherichia vulneris NBRC 102420.</title>
        <authorList>
            <person name="Yoshida Y."/>
            <person name="Hosoyama A."/>
            <person name="Tsuchikane K."/>
            <person name="Ohji S."/>
            <person name="Ichikawa N."/>
            <person name="Kimura A."/>
            <person name="Yamazoe A."/>
            <person name="Ezaki T."/>
            <person name="Fujita N."/>
        </authorList>
    </citation>
    <scope>NUCLEOTIDE SEQUENCE [LARGE SCALE GENOMIC DNA]</scope>
    <source>
        <strain evidence="2 3">NBRC 102420</strain>
    </source>
</reference>
<feature type="chain" id="PRO_5001865379" description="DUF3757 domain-containing protein" evidence="1">
    <location>
        <begin position="21"/>
        <end position="158"/>
    </location>
</feature>
<dbReference type="RefSeq" id="WP_077776560.1">
    <property type="nucleotide sequence ID" value="NZ_BBMZ01000025.1"/>
</dbReference>
<protein>
    <recommendedName>
        <fullName evidence="4">DUF3757 domain-containing protein</fullName>
    </recommendedName>
</protein>
<evidence type="ECO:0008006" key="4">
    <source>
        <dbReference type="Google" id="ProtNLM"/>
    </source>
</evidence>
<dbReference type="Proteomes" id="UP000029462">
    <property type="component" value="Unassembled WGS sequence"/>
</dbReference>
<dbReference type="EMBL" id="BBMZ01000025">
    <property type="protein sequence ID" value="GAL59941.1"/>
    <property type="molecule type" value="Genomic_DNA"/>
</dbReference>
<feature type="signal peptide" evidence="1">
    <location>
        <begin position="1"/>
        <end position="20"/>
    </location>
</feature>
<dbReference type="InterPro" id="IPR022231">
    <property type="entry name" value="DUF3757"/>
</dbReference>
<evidence type="ECO:0000256" key="1">
    <source>
        <dbReference type="SAM" id="SignalP"/>
    </source>
</evidence>
<organism evidence="2 3">
    <name type="scientific">Pseudescherichia vulneris NBRC 102420</name>
    <dbReference type="NCBI Taxonomy" id="1115515"/>
    <lineage>
        <taxon>Bacteria</taxon>
        <taxon>Pseudomonadati</taxon>
        <taxon>Pseudomonadota</taxon>
        <taxon>Gammaproteobacteria</taxon>
        <taxon>Enterobacterales</taxon>
        <taxon>Enterobacteriaceae</taxon>
        <taxon>Pseudescherichia</taxon>
    </lineage>
</organism>